<organism evidence="8 9">
    <name type="scientific">Cairina moschata</name>
    <name type="common">Muscovy duck</name>
    <dbReference type="NCBI Taxonomy" id="8855"/>
    <lineage>
        <taxon>Eukaryota</taxon>
        <taxon>Metazoa</taxon>
        <taxon>Chordata</taxon>
        <taxon>Craniata</taxon>
        <taxon>Vertebrata</taxon>
        <taxon>Euteleostomi</taxon>
        <taxon>Archelosauria</taxon>
        <taxon>Archosauria</taxon>
        <taxon>Dinosauria</taxon>
        <taxon>Saurischia</taxon>
        <taxon>Theropoda</taxon>
        <taxon>Coelurosauria</taxon>
        <taxon>Aves</taxon>
        <taxon>Neognathae</taxon>
        <taxon>Galloanserae</taxon>
        <taxon>Anseriformes</taxon>
        <taxon>Anatidae</taxon>
        <taxon>Anatinae</taxon>
        <taxon>Cairina</taxon>
    </lineage>
</organism>
<keyword evidence="9" id="KW-1185">Reference proteome</keyword>
<evidence type="ECO:0000313" key="8">
    <source>
        <dbReference type="Ensembl" id="ENSCMMP00000001759.1"/>
    </source>
</evidence>
<name>A0A8C3B903_CAIMO</name>
<evidence type="ECO:0000259" key="7">
    <source>
        <dbReference type="PROSITE" id="PS50261"/>
    </source>
</evidence>
<dbReference type="Gene3D" id="1.20.1070.10">
    <property type="entry name" value="Rhodopsin 7-helix transmembrane proteins"/>
    <property type="match status" value="1"/>
</dbReference>
<dbReference type="Ensembl" id="ENSCMMT00000001976.1">
    <property type="protein sequence ID" value="ENSCMMP00000001759.1"/>
    <property type="gene ID" value="ENSCMMG00000001164.1"/>
</dbReference>
<dbReference type="InterPro" id="IPR000832">
    <property type="entry name" value="GPCR_2_secretin-like"/>
</dbReference>
<comment type="subcellular location">
    <subcellularLocation>
        <location evidence="1">Membrane</location>
        <topology evidence="1">Multi-pass membrane protein</topology>
    </subcellularLocation>
</comment>
<feature type="transmembrane region" description="Helical" evidence="6">
    <location>
        <begin position="585"/>
        <end position="610"/>
    </location>
</feature>
<keyword evidence="4 6" id="KW-0472">Membrane</keyword>
<accession>A0A8C3B903</accession>
<evidence type="ECO:0000256" key="4">
    <source>
        <dbReference type="ARBA" id="ARBA00023136"/>
    </source>
</evidence>
<sequence length="734" mass="79065">MLQHHGGARGEERGPQPAPGPAPPLHGAAPLHVPCLPLPAGTLAQVVAQVVAPWGPGAARGSALLCPGASRPCLPPRLVQRAGPTLSGTDRLRALHLNVSGDLAHDLLLSFSPDQGPMTISSMEEGTAGKIRLPREVFQSLGSQAARVVVTVLNIQQLGMFKEDNQMGQVLDDTVVGIAVEDMEISGLQDPVRLTFAHRQLPPVSWMCPPSPCLSTEAQAHTTLPFAECHPAVCLLGAQPRYWSGAGFWCSGVGESWREVALGTPAELPKASGQGMNGPLPCQGPHCCVESAGDAEGFVLGMLCRWDMALALCSCWAGVPQRYQTIHGTLCATLLASVLPPPSHQEALQLPHLCLRVSVGWDGGLGWRMLAWCSLLSPCAGCRAGRGLEHHRMCHSAWGQADRLFLQPSHLLHSPPGDNPIPYSSCFYPGYAASPSLTYLVPQVSPLAAQSFLLPGKPRPFLKRTSAPASCPRRQEHISRGYKGWTWPDSGSTETQGPFPHLVPTPRERLHLLRPTPTSTLPEGSGLVRSCSTSPGVLLLCCRTPRSPVVLTAVARFSRLVWAHLTQGARVWQNPALSRFMAQTVVAVANTSCGVAVAFSIFTIAFYIFLRCNYQQFRSEESIRTNLGLHMNLVSSLLLLNLAFLLNSGVSSRAMPGLCSALGGLTHYCLLCCFTWTVLEGCHLYLLFVKVLGTYIHHYLAKLCLVGWGEHWLLGHPRGQGGEWVTARGDRALQ</sequence>
<dbReference type="PANTHER" id="PTHR12011">
    <property type="entry name" value="ADHESION G-PROTEIN COUPLED RECEPTOR"/>
    <property type="match status" value="1"/>
</dbReference>
<proteinExistence type="predicted"/>
<evidence type="ECO:0000256" key="1">
    <source>
        <dbReference type="ARBA" id="ARBA00004141"/>
    </source>
</evidence>
<dbReference type="InterPro" id="IPR017981">
    <property type="entry name" value="GPCR_2-like_7TM"/>
</dbReference>
<feature type="region of interest" description="Disordered" evidence="5">
    <location>
        <begin position="1"/>
        <end position="26"/>
    </location>
</feature>
<dbReference type="GO" id="GO:0005886">
    <property type="term" value="C:plasma membrane"/>
    <property type="evidence" value="ECO:0007669"/>
    <property type="project" value="TreeGrafter"/>
</dbReference>
<dbReference type="GO" id="GO:0007166">
    <property type="term" value="P:cell surface receptor signaling pathway"/>
    <property type="evidence" value="ECO:0007669"/>
    <property type="project" value="InterPro"/>
</dbReference>
<protein>
    <recommendedName>
        <fullName evidence="7">G-protein coupled receptors family 2 profile 2 domain-containing protein</fullName>
    </recommendedName>
</protein>
<dbReference type="GO" id="GO:0007189">
    <property type="term" value="P:adenylate cyclase-activating G protein-coupled receptor signaling pathway"/>
    <property type="evidence" value="ECO:0007669"/>
    <property type="project" value="TreeGrafter"/>
</dbReference>
<reference evidence="8" key="2">
    <citation type="submission" date="2025-08" db="UniProtKB">
        <authorList>
            <consortium name="Ensembl"/>
        </authorList>
    </citation>
    <scope>IDENTIFICATION</scope>
</reference>
<evidence type="ECO:0000313" key="9">
    <source>
        <dbReference type="Proteomes" id="UP000694556"/>
    </source>
</evidence>
<evidence type="ECO:0000256" key="2">
    <source>
        <dbReference type="ARBA" id="ARBA00022692"/>
    </source>
</evidence>
<dbReference type="Proteomes" id="UP000694556">
    <property type="component" value="Chromosome 12"/>
</dbReference>
<dbReference type="PANTHER" id="PTHR12011:SF285">
    <property type="entry name" value="ADHESION G PROTEIN-COUPLED RECEPTOR G3"/>
    <property type="match status" value="1"/>
</dbReference>
<reference evidence="8" key="3">
    <citation type="submission" date="2025-09" db="UniProtKB">
        <authorList>
            <consortium name="Ensembl"/>
        </authorList>
    </citation>
    <scope>IDENTIFICATION</scope>
</reference>
<feature type="domain" description="G-protein coupled receptors family 2 profile 2" evidence="7">
    <location>
        <begin position="589"/>
        <end position="709"/>
    </location>
</feature>
<evidence type="ECO:0000256" key="5">
    <source>
        <dbReference type="SAM" id="MobiDB-lite"/>
    </source>
</evidence>
<dbReference type="InterPro" id="IPR046338">
    <property type="entry name" value="GAIN_dom_sf"/>
</dbReference>
<feature type="transmembrane region" description="Helical" evidence="6">
    <location>
        <begin position="631"/>
        <end position="650"/>
    </location>
</feature>
<dbReference type="Gene3D" id="2.60.220.50">
    <property type="match status" value="1"/>
</dbReference>
<feature type="transmembrane region" description="Helical" evidence="6">
    <location>
        <begin position="665"/>
        <end position="688"/>
    </location>
</feature>
<dbReference type="PROSITE" id="PS50261">
    <property type="entry name" value="G_PROTEIN_RECEP_F2_4"/>
    <property type="match status" value="1"/>
</dbReference>
<dbReference type="AlphaFoldDB" id="A0A8C3B903"/>
<evidence type="ECO:0000256" key="3">
    <source>
        <dbReference type="ARBA" id="ARBA00022989"/>
    </source>
</evidence>
<keyword evidence="2 6" id="KW-0812">Transmembrane</keyword>
<dbReference type="GO" id="GO:0004930">
    <property type="term" value="F:G protein-coupled receptor activity"/>
    <property type="evidence" value="ECO:0007669"/>
    <property type="project" value="InterPro"/>
</dbReference>
<keyword evidence="3 6" id="KW-1133">Transmembrane helix</keyword>
<dbReference type="Pfam" id="PF00002">
    <property type="entry name" value="7tm_2"/>
    <property type="match status" value="1"/>
</dbReference>
<reference evidence="8" key="1">
    <citation type="submission" date="2018-09" db="EMBL/GenBank/DDBJ databases">
        <title>Common duck and Muscovy duck high density SNP chip.</title>
        <authorList>
            <person name="Vignal A."/>
            <person name="Thebault N."/>
            <person name="Warren W.C."/>
        </authorList>
    </citation>
    <scope>NUCLEOTIDE SEQUENCE [LARGE SCALE GENOMIC DNA]</scope>
</reference>
<feature type="region of interest" description="Disordered" evidence="5">
    <location>
        <begin position="482"/>
        <end position="501"/>
    </location>
</feature>
<evidence type="ECO:0000256" key="6">
    <source>
        <dbReference type="SAM" id="Phobius"/>
    </source>
</evidence>